<dbReference type="GO" id="GO:0005524">
    <property type="term" value="F:ATP binding"/>
    <property type="evidence" value="ECO:0007669"/>
    <property type="project" value="InterPro"/>
</dbReference>
<evidence type="ECO:0000256" key="1">
    <source>
        <dbReference type="ARBA" id="ARBA00004141"/>
    </source>
</evidence>
<feature type="transmembrane region" description="Helical" evidence="6">
    <location>
        <begin position="187"/>
        <end position="209"/>
    </location>
</feature>
<protein>
    <submittedName>
        <fullName evidence="8">Putative Cation transporting P-type ATPase</fullName>
    </submittedName>
</protein>
<dbReference type="SFLD" id="SFLDS00003">
    <property type="entry name" value="Haloacid_Dehalogenase"/>
    <property type="match status" value="1"/>
</dbReference>
<name>R4PK54_9BACT</name>
<dbReference type="InterPro" id="IPR008250">
    <property type="entry name" value="ATPase_P-typ_transduc_dom_A_sf"/>
</dbReference>
<dbReference type="InterPro" id="IPR059000">
    <property type="entry name" value="ATPase_P-type_domA"/>
</dbReference>
<dbReference type="OrthoDB" id="391538at2"/>
<dbReference type="InterPro" id="IPR001757">
    <property type="entry name" value="P_typ_ATPase"/>
</dbReference>
<evidence type="ECO:0000313" key="8">
    <source>
        <dbReference type="EMBL" id="AGL61898.1"/>
    </source>
</evidence>
<proteinExistence type="predicted"/>
<dbReference type="Gene3D" id="3.40.50.1000">
    <property type="entry name" value="HAD superfamily/HAD-like"/>
    <property type="match status" value="1"/>
</dbReference>
<evidence type="ECO:0000256" key="6">
    <source>
        <dbReference type="SAM" id="Phobius"/>
    </source>
</evidence>
<dbReference type="InterPro" id="IPR023298">
    <property type="entry name" value="ATPase_P-typ_TM_dom_sf"/>
</dbReference>
<dbReference type="SFLD" id="SFLDF00027">
    <property type="entry name" value="p-type_atpase"/>
    <property type="match status" value="1"/>
</dbReference>
<dbReference type="PRINTS" id="PR00120">
    <property type="entry name" value="HATPASE"/>
</dbReference>
<dbReference type="SFLD" id="SFLDG00002">
    <property type="entry name" value="C1.7:_P-type_atpase_like"/>
    <property type="match status" value="1"/>
</dbReference>
<feature type="transmembrane region" description="Helical" evidence="6">
    <location>
        <begin position="606"/>
        <end position="623"/>
    </location>
</feature>
<dbReference type="AlphaFoldDB" id="R4PK54"/>
<feature type="transmembrane region" description="Helical" evidence="6">
    <location>
        <begin position="569"/>
        <end position="594"/>
    </location>
</feature>
<feature type="transmembrane region" description="Helical" evidence="6">
    <location>
        <begin position="668"/>
        <end position="689"/>
    </location>
</feature>
<dbReference type="InterPro" id="IPR018303">
    <property type="entry name" value="ATPase_P-typ_P_site"/>
</dbReference>
<dbReference type="Gene3D" id="3.40.1110.10">
    <property type="entry name" value="Calcium-transporting ATPase, cytoplasmic domain N"/>
    <property type="match status" value="1"/>
</dbReference>
<feature type="transmembrane region" description="Helical" evidence="6">
    <location>
        <begin position="12"/>
        <end position="32"/>
    </location>
</feature>
<organism evidence="8 9">
    <name type="scientific">Candidatus Saccharimonas aalborgensis</name>
    <dbReference type="NCBI Taxonomy" id="1332188"/>
    <lineage>
        <taxon>Bacteria</taxon>
        <taxon>Candidatus Saccharimonadota</taxon>
        <taxon>Candidatus Saccharimonadia</taxon>
        <taxon>Candidatus Saccharimonadales</taxon>
        <taxon>Candidatus Saccharimonadaceae</taxon>
        <taxon>Candidatus Saccharimonas</taxon>
    </lineage>
</organism>
<dbReference type="Pfam" id="PF00702">
    <property type="entry name" value="Hydrolase"/>
    <property type="match status" value="1"/>
</dbReference>
<dbReference type="KEGG" id="saal:L336_0189"/>
<feature type="transmembrane region" description="Helical" evidence="6">
    <location>
        <begin position="38"/>
        <end position="57"/>
    </location>
</feature>
<feature type="transmembrane region" description="Helical" evidence="6">
    <location>
        <begin position="644"/>
        <end position="662"/>
    </location>
</feature>
<accession>R4PK54</accession>
<dbReference type="SUPFAM" id="SSF81665">
    <property type="entry name" value="Calcium ATPase, transmembrane domain M"/>
    <property type="match status" value="1"/>
</dbReference>
<dbReference type="SUPFAM" id="SSF81653">
    <property type="entry name" value="Calcium ATPase, transduction domain A"/>
    <property type="match status" value="1"/>
</dbReference>
<sequence>MNSSELIGILRRNILTPVVLSIYVLAGILLFLHEYRDAWFMSFVITLNTIFAIVQEIRARRALHKLELMNAPFARIPQPDGTLKQVPYTDLTVGTTIELLPGDEVPADGEVIESRGLEVNESILTGESRSIEKPMKSTVLASSSVVAGTALVRVSAVGVDTKAGVMTSQLKQYRPELTPLQQILARLILWLTFGAMAVILFIWLAYWLAGYSTTVIFKTITSAGITIIPEGLILASTLLLAFGSLKLARANVLPQKLSAIEAMALLKVLCVDKTGTLTSDAIEFDRVEAFEDETDALQKKVGVAASLIGGGNATSDAITTALATAAHATALDTLAFSSERKLSAVRYRLDGQTHTIMLGAPEFVAAYAPISHTQKQLIERYASEGLRVLLVASFDDKKTPLKTLPQKSGLPLGLIILRNQLREGVKTTVSFLQKRGVSIRVISGDNPDTVRYIARSAGIINTDATITGADLEKLSKKQWDKTILNTTIFARVLPEQKEALIDTFKRHGLYTGMVGDGVNDALALKKADLGVAMFAGAAASRRVADIILLNNSFNSLPIGMRLGNRIMQAIELVSLLFFHKILYGLVVLFLTIALSLQYPFAPRHNTFMNIFMVSLPTLMWTFFPPQPLHRVNPKRFWQDTFWPILPISLISGIAVTAGYAYAMDILKLDYMTSGTIAVIMATAIAISLVFQSSRMLGVKITRRTASARLFYVVWASLVVFLAFGFQFSRSFFDFNHPASNRLHELWPILLVLTITLLVHYLFARLAGTRIRKDNTAM</sequence>
<evidence type="ECO:0000256" key="3">
    <source>
        <dbReference type="ARBA" id="ARBA00022967"/>
    </source>
</evidence>
<dbReference type="InterPro" id="IPR044492">
    <property type="entry name" value="P_typ_ATPase_HD_dom"/>
</dbReference>
<keyword evidence="3" id="KW-1278">Translocase</keyword>
<dbReference type="STRING" id="1332188.L336_0189"/>
<reference evidence="8 9" key="1">
    <citation type="journal article" date="2013" name="Nat. Biotechnol.">
        <title>Genome sequences of rare, uncultured bacteria obtained by differential coverage binning of multiple metagenomes.</title>
        <authorList>
            <person name="Albertsen M."/>
            <person name="Hugenholtz P."/>
            <person name="Skarshewski A."/>
            <person name="Nielsen K.L."/>
            <person name="Tyson G.W."/>
            <person name="Nielsen P.H."/>
        </authorList>
    </citation>
    <scope>NUCLEOTIDE SEQUENCE [LARGE SCALE GENOMIC DNA]</scope>
    <source>
        <strain evidence="8">TM71</strain>
    </source>
</reference>
<feature type="transmembrane region" description="Helical" evidence="6">
    <location>
        <begin position="709"/>
        <end position="725"/>
    </location>
</feature>
<feature type="transmembrane region" description="Helical" evidence="6">
    <location>
        <begin position="215"/>
        <end position="242"/>
    </location>
</feature>
<dbReference type="GO" id="GO:0016887">
    <property type="term" value="F:ATP hydrolysis activity"/>
    <property type="evidence" value="ECO:0007669"/>
    <property type="project" value="InterPro"/>
</dbReference>
<dbReference type="InterPro" id="IPR023214">
    <property type="entry name" value="HAD_sf"/>
</dbReference>
<evidence type="ECO:0000256" key="4">
    <source>
        <dbReference type="ARBA" id="ARBA00022989"/>
    </source>
</evidence>
<keyword evidence="9" id="KW-1185">Reference proteome</keyword>
<dbReference type="HOGENOM" id="CLU_002360_5_1_0"/>
<evidence type="ECO:0000313" key="9">
    <source>
        <dbReference type="Proteomes" id="UP000013893"/>
    </source>
</evidence>
<dbReference type="Pfam" id="PF00122">
    <property type="entry name" value="E1-E2_ATPase"/>
    <property type="match status" value="1"/>
</dbReference>
<dbReference type="PROSITE" id="PS00154">
    <property type="entry name" value="ATPASE_E1_E2"/>
    <property type="match status" value="1"/>
</dbReference>
<dbReference type="EMBL" id="CP005957">
    <property type="protein sequence ID" value="AGL61898.1"/>
    <property type="molecule type" value="Genomic_DNA"/>
</dbReference>
<dbReference type="InterPro" id="IPR023299">
    <property type="entry name" value="ATPase_P-typ_cyto_dom_N"/>
</dbReference>
<dbReference type="PANTHER" id="PTHR42861">
    <property type="entry name" value="CALCIUM-TRANSPORTING ATPASE"/>
    <property type="match status" value="1"/>
</dbReference>
<keyword evidence="4 6" id="KW-1133">Transmembrane helix</keyword>
<dbReference type="RefSeq" id="WP_015641348.1">
    <property type="nucleotide sequence ID" value="NC_021219.1"/>
</dbReference>
<keyword evidence="2 6" id="KW-0812">Transmembrane</keyword>
<dbReference type="SUPFAM" id="SSF56784">
    <property type="entry name" value="HAD-like"/>
    <property type="match status" value="1"/>
</dbReference>
<dbReference type="Proteomes" id="UP000013893">
    <property type="component" value="Chromosome"/>
</dbReference>
<dbReference type="Gene3D" id="1.20.1110.10">
    <property type="entry name" value="Calcium-transporting ATPase, transmembrane domain"/>
    <property type="match status" value="1"/>
</dbReference>
<gene>
    <name evidence="8" type="ORF">L336_0189</name>
</gene>
<dbReference type="PRINTS" id="PR00119">
    <property type="entry name" value="CATATPASE"/>
</dbReference>
<keyword evidence="5 6" id="KW-0472">Membrane</keyword>
<dbReference type="NCBIfam" id="TIGR01494">
    <property type="entry name" value="ATPase_P-type"/>
    <property type="match status" value="2"/>
</dbReference>
<feature type="transmembrane region" description="Helical" evidence="6">
    <location>
        <begin position="745"/>
        <end position="763"/>
    </location>
</feature>
<comment type="subcellular location">
    <subcellularLocation>
        <location evidence="1">Membrane</location>
        <topology evidence="1">Multi-pass membrane protein</topology>
    </subcellularLocation>
</comment>
<evidence type="ECO:0000256" key="5">
    <source>
        <dbReference type="ARBA" id="ARBA00023136"/>
    </source>
</evidence>
<evidence type="ECO:0000259" key="7">
    <source>
        <dbReference type="Pfam" id="PF00122"/>
    </source>
</evidence>
<evidence type="ECO:0000256" key="2">
    <source>
        <dbReference type="ARBA" id="ARBA00022692"/>
    </source>
</evidence>
<feature type="domain" description="P-type ATPase A" evidence="7">
    <location>
        <begin position="79"/>
        <end position="170"/>
    </location>
</feature>
<dbReference type="Gene3D" id="2.70.150.10">
    <property type="entry name" value="Calcium-transporting ATPase, cytoplasmic transduction domain A"/>
    <property type="match status" value="1"/>
</dbReference>
<dbReference type="GO" id="GO:0016020">
    <property type="term" value="C:membrane"/>
    <property type="evidence" value="ECO:0007669"/>
    <property type="project" value="UniProtKB-SubCell"/>
</dbReference>
<dbReference type="InterPro" id="IPR036412">
    <property type="entry name" value="HAD-like_sf"/>
</dbReference>